<reference evidence="4 5" key="1">
    <citation type="journal article" date="2009" name="Stand. Genomic Sci.">
        <title>Complete genome sequence of Kytococcus sedentarius type strain (541).</title>
        <authorList>
            <person name="Sims D."/>
            <person name="Brettin T."/>
            <person name="Detter J.C."/>
            <person name="Han C."/>
            <person name="Lapidus A."/>
            <person name="Copeland A."/>
            <person name="Glavina Del Rio T."/>
            <person name="Nolan M."/>
            <person name="Chen F."/>
            <person name="Lucas S."/>
            <person name="Tice H."/>
            <person name="Cheng J.F."/>
            <person name="Bruce D."/>
            <person name="Goodwin L."/>
            <person name="Pitluck S."/>
            <person name="Ovchinnikova G."/>
            <person name="Pati A."/>
            <person name="Ivanova N."/>
            <person name="Mavrommatis K."/>
            <person name="Chen A."/>
            <person name="Palaniappan K."/>
            <person name="D'haeseleer P."/>
            <person name="Chain P."/>
            <person name="Bristow J."/>
            <person name="Eisen J.A."/>
            <person name="Markowitz V."/>
            <person name="Hugenholtz P."/>
            <person name="Schneider S."/>
            <person name="Goker M."/>
            <person name="Pukall R."/>
            <person name="Kyrpides N.C."/>
            <person name="Klenk H.P."/>
        </authorList>
    </citation>
    <scope>NUCLEOTIDE SEQUENCE [LARGE SCALE GENOMIC DNA]</scope>
    <source>
        <strain evidence="5">ATCC 14392 / DSM 20547 / JCM 11482 / CCUG 33030 / NBRC 15357 / NCTC 11040 / CCM 314 / 541</strain>
    </source>
</reference>
<protein>
    <submittedName>
        <fullName evidence="4">HNH endonuclease</fullName>
    </submittedName>
</protein>
<keyword evidence="4" id="KW-0378">Hydrolase</keyword>
<dbReference type="InterPro" id="IPR003615">
    <property type="entry name" value="HNH_nuc"/>
</dbReference>
<gene>
    <name evidence="4" type="ordered locus">Ksed_09750</name>
</gene>
<comment type="similarity">
    <text evidence="1">Belongs to the Rv1128c/1148c/1588c/1702c/1945/3466 family.</text>
</comment>
<dbReference type="Gene3D" id="1.10.30.50">
    <property type="match status" value="1"/>
</dbReference>
<dbReference type="KEGG" id="kse:Ksed_09750"/>
<keyword evidence="4" id="KW-0540">Nuclease</keyword>
<dbReference type="InterPro" id="IPR002711">
    <property type="entry name" value="HNH"/>
</dbReference>
<dbReference type="RefSeq" id="WP_015778966.1">
    <property type="nucleotide sequence ID" value="NC_013169.1"/>
</dbReference>
<keyword evidence="4" id="KW-0255">Endonuclease</keyword>
<feature type="region of interest" description="Disordered" evidence="2">
    <location>
        <begin position="449"/>
        <end position="494"/>
    </location>
</feature>
<dbReference type="Pfam" id="PF02720">
    <property type="entry name" value="DUF222"/>
    <property type="match status" value="1"/>
</dbReference>
<dbReference type="GO" id="GO:0003676">
    <property type="term" value="F:nucleic acid binding"/>
    <property type="evidence" value="ECO:0007669"/>
    <property type="project" value="InterPro"/>
</dbReference>
<dbReference type="Pfam" id="PF01844">
    <property type="entry name" value="HNH"/>
    <property type="match status" value="1"/>
</dbReference>
<dbReference type="STRING" id="478801.Ksed_09750"/>
<feature type="domain" description="HNH nuclease" evidence="3">
    <location>
        <begin position="374"/>
        <end position="426"/>
    </location>
</feature>
<feature type="compositionally biased region" description="Pro residues" evidence="2">
    <location>
        <begin position="467"/>
        <end position="477"/>
    </location>
</feature>
<dbReference type="HOGENOM" id="CLU_022065_5_0_11"/>
<evidence type="ECO:0000313" key="4">
    <source>
        <dbReference type="EMBL" id="ACV06021.1"/>
    </source>
</evidence>
<organism evidence="4 5">
    <name type="scientific">Kytococcus sedentarius (strain ATCC 14392 / DSM 20547 / JCM 11482 / CCUG 33030 / NBRC 15357 / NCTC 11040 / CCM 314 / 541)</name>
    <name type="common">Micrococcus sedentarius</name>
    <dbReference type="NCBI Taxonomy" id="478801"/>
    <lineage>
        <taxon>Bacteria</taxon>
        <taxon>Bacillati</taxon>
        <taxon>Actinomycetota</taxon>
        <taxon>Actinomycetes</taxon>
        <taxon>Micrococcales</taxon>
        <taxon>Kytococcaceae</taxon>
        <taxon>Kytococcus</taxon>
    </lineage>
</organism>
<keyword evidence="5" id="KW-1185">Reference proteome</keyword>
<dbReference type="SMART" id="SM00507">
    <property type="entry name" value="HNHc"/>
    <property type="match status" value="1"/>
</dbReference>
<dbReference type="eggNOG" id="COG1403">
    <property type="taxonomic scope" value="Bacteria"/>
</dbReference>
<dbReference type="AlphaFoldDB" id="C7NG21"/>
<dbReference type="GO" id="GO:0008270">
    <property type="term" value="F:zinc ion binding"/>
    <property type="evidence" value="ECO:0007669"/>
    <property type="project" value="InterPro"/>
</dbReference>
<dbReference type="CDD" id="cd00085">
    <property type="entry name" value="HNHc"/>
    <property type="match status" value="1"/>
</dbReference>
<accession>C7NG21</accession>
<evidence type="ECO:0000259" key="3">
    <source>
        <dbReference type="SMART" id="SM00507"/>
    </source>
</evidence>
<feature type="region of interest" description="Disordered" evidence="2">
    <location>
        <begin position="231"/>
        <end position="253"/>
    </location>
</feature>
<evidence type="ECO:0000256" key="2">
    <source>
        <dbReference type="SAM" id="MobiDB-lite"/>
    </source>
</evidence>
<sequence length="494" mass="52002">MLRGPQPAPGVATATDAPDVIRRAAQLTADLEAVRDDLWSLSSDELGPALAVVGELVRAAEAAMTGVTAEAVERGVVHESRAACATAWVREQGGVVAPGRAHRVATVAQATLEPGTQPVREAIWGGGICLDLAAMALRESAKTMPVLPGADRSEVLGYFLQHASGPGARPRELVALQREIVARFGEDTLDDLDDRAKEASGLTERNLPTGLVRFVVDLNQPDAARLRGAVDGLSAPQPEGDHGRTVPDPRSPARRRADALMELIERAQADDEGRNASGCGLAGSSTLIVTLSAETLRQRLSCADPAGRRRGWGRGISELVDGGPDTCGSSTFGDVFTAAELRQIACDADIAPMLLGTDSAPLDVGRTSRAATPSQRALLAVRDGGCTFPGCDRPPSWCHAHHVVHWADGGPTDVDNLALLCVRHHRVVHRDCLTARLVGGRWVWDLGDGPVGETSPWAPPEDDPPDESPPGEAPPWGLPGDDPPDAPPLDWTSS</sequence>
<name>C7NG21_KYTSD</name>
<dbReference type="EMBL" id="CP001686">
    <property type="protein sequence ID" value="ACV06021.1"/>
    <property type="molecule type" value="Genomic_DNA"/>
</dbReference>
<dbReference type="InterPro" id="IPR003870">
    <property type="entry name" value="DUF222"/>
</dbReference>
<evidence type="ECO:0000256" key="1">
    <source>
        <dbReference type="ARBA" id="ARBA00023450"/>
    </source>
</evidence>
<proteinExistence type="inferred from homology"/>
<dbReference type="Proteomes" id="UP000006666">
    <property type="component" value="Chromosome"/>
</dbReference>
<dbReference type="GO" id="GO:0004519">
    <property type="term" value="F:endonuclease activity"/>
    <property type="evidence" value="ECO:0007669"/>
    <property type="project" value="UniProtKB-KW"/>
</dbReference>
<evidence type="ECO:0000313" key="5">
    <source>
        <dbReference type="Proteomes" id="UP000006666"/>
    </source>
</evidence>